<dbReference type="Gene3D" id="3.40.50.12780">
    <property type="entry name" value="N-terminal domain of ligase-like"/>
    <property type="match status" value="1"/>
</dbReference>
<evidence type="ECO:0000313" key="2">
    <source>
        <dbReference type="Proteomes" id="UP000001218"/>
    </source>
</evidence>
<dbReference type="Proteomes" id="UP000001218">
    <property type="component" value="Unassembled WGS sequence"/>
</dbReference>
<evidence type="ECO:0000313" key="1">
    <source>
        <dbReference type="EMBL" id="EKN12983.1"/>
    </source>
</evidence>
<dbReference type="EMBL" id="AGZP01000010">
    <property type="protein sequence ID" value="EKN12983.1"/>
    <property type="molecule type" value="Genomic_DNA"/>
</dbReference>
<dbReference type="AlphaFoldDB" id="K6ABB8"/>
<protein>
    <recommendedName>
        <fullName evidence="3">AMP-dependent synthetase/ligase domain-containing protein</fullName>
    </recommendedName>
</protein>
<dbReference type="OrthoDB" id="580775at2"/>
<dbReference type="PANTHER" id="PTHR36932:SF1">
    <property type="entry name" value="CAPSULAR POLYSACCHARIDE BIOSYNTHESIS PROTEIN"/>
    <property type="match status" value="1"/>
</dbReference>
<proteinExistence type="predicted"/>
<sequence>MNIADYLKNDITQYPNWINKILLKLNIFGSLSYGFGYNQFRKNMDLIDSQQKLLNCVNFAIKYVPYYHDKYGNEPISSINEFRQQFGFIDKEEVMKHWSAFQSTRSKSHKFVTGTTGGTSGKPLHLVFPQNRYVTELPFIHRAWNNTGWKYHTRGVIRNHSLNIKEIYRINPITKEFIFDGFRISEPKYLFQIYTQLKKNNIQYIQAYPSSAYQLASFIKKEKLDHTFIKCFLCSSENVYDYQYKLIEKEMNIQLYSLYGHSEKLIMGGLKKGTHFYEIEPAYGYFELIDKEGKVITQPGIMGEMVGTTFYNHFMPLIRYRTGDYAMYATNKQDSLLLECIQGRWNGDKIYLNDGTFITTTALNLHSDIYTVIAGLQYIQKTEGELEVLIIKTDQYKTTHEKKILEQFTEKTNQKLIIRINYVDNLVKEPNGKFLLLKSEIKNKNEYKD</sequence>
<accession>K6ABB8</accession>
<reference evidence="1 2" key="1">
    <citation type="submission" date="2012-02" db="EMBL/GenBank/DDBJ databases">
        <title>The Genome Sequence of Parabacteroides johnsonii CL02T12C29.</title>
        <authorList>
            <consortium name="The Broad Institute Genome Sequencing Platform"/>
            <person name="Earl A."/>
            <person name="Ward D."/>
            <person name="Feldgarden M."/>
            <person name="Gevers D."/>
            <person name="Zitomersky N.L."/>
            <person name="Coyne M.J."/>
            <person name="Comstock L.E."/>
            <person name="Young S.K."/>
            <person name="Zeng Q."/>
            <person name="Gargeya S."/>
            <person name="Fitzgerald M."/>
            <person name="Haas B."/>
            <person name="Abouelleil A."/>
            <person name="Alvarado L."/>
            <person name="Arachchi H.M."/>
            <person name="Berlin A."/>
            <person name="Chapman S.B."/>
            <person name="Gearin G."/>
            <person name="Goldberg J."/>
            <person name="Griggs A."/>
            <person name="Gujja S."/>
            <person name="Hansen M."/>
            <person name="Heiman D."/>
            <person name="Howarth C."/>
            <person name="Larimer J."/>
            <person name="Lui A."/>
            <person name="MacDonald P.J.P."/>
            <person name="McCowen C."/>
            <person name="Montmayeur A."/>
            <person name="Murphy C."/>
            <person name="Neiman D."/>
            <person name="Pearson M."/>
            <person name="Priest M."/>
            <person name="Roberts A."/>
            <person name="Saif S."/>
            <person name="Shea T."/>
            <person name="Sisk P."/>
            <person name="Stolte C."/>
            <person name="Sykes S."/>
            <person name="Wortman J."/>
            <person name="Nusbaum C."/>
            <person name="Birren B."/>
        </authorList>
    </citation>
    <scope>NUCLEOTIDE SEQUENCE [LARGE SCALE GENOMIC DNA]</scope>
    <source>
        <strain evidence="1 2">CL02T12C29</strain>
    </source>
</reference>
<organism evidence="1 2">
    <name type="scientific">Parabacteroides johnsonii CL02T12C29</name>
    <dbReference type="NCBI Taxonomy" id="999419"/>
    <lineage>
        <taxon>Bacteria</taxon>
        <taxon>Pseudomonadati</taxon>
        <taxon>Bacteroidota</taxon>
        <taxon>Bacteroidia</taxon>
        <taxon>Bacteroidales</taxon>
        <taxon>Tannerellaceae</taxon>
        <taxon>Parabacteroides</taxon>
    </lineage>
</organism>
<dbReference type="RefSeq" id="WP_008155354.1">
    <property type="nucleotide sequence ID" value="NZ_JH976465.1"/>
</dbReference>
<gene>
    <name evidence="1" type="ORF">HMPREF1077_01076</name>
</gene>
<comment type="caution">
    <text evidence="1">The sequence shown here is derived from an EMBL/GenBank/DDBJ whole genome shotgun (WGS) entry which is preliminary data.</text>
</comment>
<evidence type="ECO:0008006" key="3">
    <source>
        <dbReference type="Google" id="ProtNLM"/>
    </source>
</evidence>
<name>K6ABB8_9BACT</name>
<dbReference type="HOGENOM" id="CLU_035301_5_3_10"/>
<dbReference type="InterPro" id="IPR053158">
    <property type="entry name" value="CapK_Type1_Caps_Biosynth"/>
</dbReference>
<dbReference type="eggNOG" id="COG1541">
    <property type="taxonomic scope" value="Bacteria"/>
</dbReference>
<dbReference type="SUPFAM" id="SSF56801">
    <property type="entry name" value="Acetyl-CoA synthetase-like"/>
    <property type="match status" value="1"/>
</dbReference>
<dbReference type="PATRIC" id="fig|999419.3.peg.1101"/>
<dbReference type="PANTHER" id="PTHR36932">
    <property type="entry name" value="CAPSULAR POLYSACCHARIDE BIOSYNTHESIS PROTEIN"/>
    <property type="match status" value="1"/>
</dbReference>
<dbReference type="InterPro" id="IPR042099">
    <property type="entry name" value="ANL_N_sf"/>
</dbReference>